<evidence type="ECO:0000313" key="2">
    <source>
        <dbReference type="EMBL" id="KEO73537.1"/>
    </source>
</evidence>
<dbReference type="eggNOG" id="COG1238">
    <property type="taxonomic scope" value="Bacteria"/>
</dbReference>
<dbReference type="OrthoDB" id="1118259at2"/>
<feature type="transmembrane region" description="Helical" evidence="1">
    <location>
        <begin position="92"/>
        <end position="113"/>
    </location>
</feature>
<keyword evidence="1" id="KW-1133">Transmembrane helix</keyword>
<keyword evidence="1" id="KW-0812">Transmembrane</keyword>
<feature type="transmembrane region" description="Helical" evidence="1">
    <location>
        <begin position="173"/>
        <end position="194"/>
    </location>
</feature>
<feature type="transmembrane region" description="Helical" evidence="1">
    <location>
        <begin position="57"/>
        <end position="80"/>
    </location>
</feature>
<gene>
    <name evidence="2" type="ORF">EL17_11590</name>
</gene>
<protein>
    <recommendedName>
        <fullName evidence="4">Short-chain dehydrogenase</fullName>
    </recommendedName>
</protein>
<dbReference type="EMBL" id="JMIH01000021">
    <property type="protein sequence ID" value="KEO73537.1"/>
    <property type="molecule type" value="Genomic_DNA"/>
</dbReference>
<dbReference type="RefSeq" id="WP_051719977.1">
    <property type="nucleotide sequence ID" value="NZ_JMIH01000021.1"/>
</dbReference>
<reference evidence="2 3" key="1">
    <citation type="submission" date="2014-04" db="EMBL/GenBank/DDBJ databases">
        <title>Characterization and application of a salt tolerant electro-active bacterium.</title>
        <authorList>
            <person name="Yang L."/>
            <person name="Wei S."/>
            <person name="Tay Q.X.M."/>
        </authorList>
    </citation>
    <scope>NUCLEOTIDE SEQUENCE [LARGE SCALE GENOMIC DNA]</scope>
    <source>
        <strain evidence="2 3">LY1</strain>
    </source>
</reference>
<keyword evidence="3" id="KW-1185">Reference proteome</keyword>
<accession>A0A074LID5</accession>
<name>A0A074LID5_9BACT</name>
<dbReference type="STRING" id="1048983.EL17_11590"/>
<feature type="transmembrane region" description="Helical" evidence="1">
    <location>
        <begin position="16"/>
        <end position="37"/>
    </location>
</feature>
<dbReference type="AlphaFoldDB" id="A0A074LID5"/>
<keyword evidence="1" id="KW-0472">Membrane</keyword>
<evidence type="ECO:0000256" key="1">
    <source>
        <dbReference type="SAM" id="Phobius"/>
    </source>
</evidence>
<sequence>METQLRKASYQDKKKYLIKGLIQGFLMFGVIILAFVLGERFLDPESFAWLQPFFGKVTLIISIFIASEMLSGILPPELFIIWAMQDGTFIHFMFKVFFLALISYVSGFLSYTIGRTMRNHSKFRAFKFKFFKKYDQLFREYGGFLIIVATLSPLPFGAVALMGGAAAYNRHRYLLHSLWRFVRFFVYAIILWHLDLRYV</sequence>
<organism evidence="2 3">
    <name type="scientific">Anditalea andensis</name>
    <dbReference type="NCBI Taxonomy" id="1048983"/>
    <lineage>
        <taxon>Bacteria</taxon>
        <taxon>Pseudomonadati</taxon>
        <taxon>Bacteroidota</taxon>
        <taxon>Cytophagia</taxon>
        <taxon>Cytophagales</taxon>
        <taxon>Cytophagaceae</taxon>
        <taxon>Anditalea</taxon>
    </lineage>
</organism>
<proteinExistence type="predicted"/>
<feature type="transmembrane region" description="Helical" evidence="1">
    <location>
        <begin position="141"/>
        <end position="161"/>
    </location>
</feature>
<dbReference type="Proteomes" id="UP000027821">
    <property type="component" value="Unassembled WGS sequence"/>
</dbReference>
<evidence type="ECO:0000313" key="3">
    <source>
        <dbReference type="Proteomes" id="UP000027821"/>
    </source>
</evidence>
<evidence type="ECO:0008006" key="4">
    <source>
        <dbReference type="Google" id="ProtNLM"/>
    </source>
</evidence>
<comment type="caution">
    <text evidence="2">The sequence shown here is derived from an EMBL/GenBank/DDBJ whole genome shotgun (WGS) entry which is preliminary data.</text>
</comment>